<evidence type="ECO:0008006" key="10">
    <source>
        <dbReference type="Google" id="ProtNLM"/>
    </source>
</evidence>
<evidence type="ECO:0000313" key="7">
    <source>
        <dbReference type="Proteomes" id="UP000476176"/>
    </source>
</evidence>
<dbReference type="EMBL" id="QXFX01002228">
    <property type="protein sequence ID" value="KAE9079261.1"/>
    <property type="molecule type" value="Genomic_DNA"/>
</dbReference>
<dbReference type="Pfam" id="PF13602">
    <property type="entry name" value="ADH_zinc_N_2"/>
    <property type="match status" value="1"/>
</dbReference>
<evidence type="ECO:0000313" key="4">
    <source>
        <dbReference type="EMBL" id="KAE9300580.1"/>
    </source>
</evidence>
<accession>A0A6A3IFX3</accession>
<evidence type="ECO:0000313" key="1">
    <source>
        <dbReference type="EMBL" id="KAE8981120.1"/>
    </source>
</evidence>
<evidence type="ECO:0000313" key="6">
    <source>
        <dbReference type="Proteomes" id="UP000460718"/>
    </source>
</evidence>
<dbReference type="EMBL" id="QXFY01002243">
    <property type="protein sequence ID" value="KAE9300580.1"/>
    <property type="molecule type" value="Genomic_DNA"/>
</dbReference>
<organism evidence="1 6">
    <name type="scientific">Phytophthora fragariae</name>
    <dbReference type="NCBI Taxonomy" id="53985"/>
    <lineage>
        <taxon>Eukaryota</taxon>
        <taxon>Sar</taxon>
        <taxon>Stramenopiles</taxon>
        <taxon>Oomycota</taxon>
        <taxon>Peronosporomycetes</taxon>
        <taxon>Peronosporales</taxon>
        <taxon>Peronosporaceae</taxon>
        <taxon>Phytophthora</taxon>
    </lineage>
</organism>
<dbReference type="Proteomes" id="UP000486351">
    <property type="component" value="Unassembled WGS sequence"/>
</dbReference>
<gene>
    <name evidence="3" type="ORF">PF004_g22238</name>
    <name evidence="5" type="ORF">PF008_g14495</name>
    <name evidence="4" type="ORF">PF008_g22972</name>
    <name evidence="2" type="ORF">PF010_g22810</name>
    <name evidence="1" type="ORF">PF011_g22151</name>
</gene>
<comment type="caution">
    <text evidence="1">The sequence shown here is derived from an EMBL/GenBank/DDBJ whole genome shotgun (WGS) entry which is preliminary data.</text>
</comment>
<dbReference type="AlphaFoldDB" id="A0A6A3IFX3"/>
<name>A0A6A3IFX3_9STRA</name>
<dbReference type="Gene3D" id="3.40.50.720">
    <property type="entry name" value="NAD(P)-binding Rossmann-like Domain"/>
    <property type="match status" value="1"/>
</dbReference>
<evidence type="ECO:0000313" key="5">
    <source>
        <dbReference type="EMBL" id="KAE9333324.1"/>
    </source>
</evidence>
<dbReference type="EMBL" id="QXFY01000901">
    <property type="protein sequence ID" value="KAE9333324.1"/>
    <property type="molecule type" value="Genomic_DNA"/>
</dbReference>
<dbReference type="Proteomes" id="UP000476176">
    <property type="component" value="Unassembled WGS sequence"/>
</dbReference>
<dbReference type="EMBL" id="QXFW01002185">
    <property type="protein sequence ID" value="KAE8981120.1"/>
    <property type="molecule type" value="Genomic_DNA"/>
</dbReference>
<proteinExistence type="predicted"/>
<evidence type="ECO:0000313" key="3">
    <source>
        <dbReference type="EMBL" id="KAE9189343.1"/>
    </source>
</evidence>
<evidence type="ECO:0000313" key="9">
    <source>
        <dbReference type="Proteomes" id="UP000488956"/>
    </source>
</evidence>
<feature type="non-terminal residue" evidence="1">
    <location>
        <position position="1"/>
    </location>
</feature>
<dbReference type="Proteomes" id="UP000460718">
    <property type="component" value="Unassembled WGS sequence"/>
</dbReference>
<dbReference type="Gene3D" id="3.90.180.10">
    <property type="entry name" value="Medium-chain alcohol dehydrogenases, catalytic domain"/>
    <property type="match status" value="1"/>
</dbReference>
<evidence type="ECO:0000313" key="8">
    <source>
        <dbReference type="Proteomes" id="UP000486351"/>
    </source>
</evidence>
<evidence type="ECO:0000313" key="2">
    <source>
        <dbReference type="EMBL" id="KAE9079261.1"/>
    </source>
</evidence>
<dbReference type="EMBL" id="QXGC01002201">
    <property type="protein sequence ID" value="KAE9189343.1"/>
    <property type="molecule type" value="Genomic_DNA"/>
</dbReference>
<dbReference type="Proteomes" id="UP000488956">
    <property type="component" value="Unassembled WGS sequence"/>
</dbReference>
<protein>
    <recommendedName>
        <fullName evidence="10">Alcohol dehydrogenase-like C-terminal domain-containing protein</fullName>
    </recommendedName>
</protein>
<sequence>KLVEAGQVKTVIDSVHPLENLVEAMKICMSHRAKGKIIIEVAKE</sequence>
<reference evidence="6 7" key="1">
    <citation type="submission" date="2018-09" db="EMBL/GenBank/DDBJ databases">
        <title>Genomic investigation of the strawberry pathogen Phytophthora fragariae indicates pathogenicity is determined by transcriptional variation in three key races.</title>
        <authorList>
            <person name="Adams T.M."/>
            <person name="Armitage A.D."/>
            <person name="Sobczyk M.K."/>
            <person name="Bates H.J."/>
            <person name="Dunwell J.M."/>
            <person name="Nellist C.F."/>
            <person name="Harrison R.J."/>
        </authorList>
    </citation>
    <scope>NUCLEOTIDE SEQUENCE [LARGE SCALE GENOMIC DNA]</scope>
    <source>
        <strain evidence="3 7">BC-23</strain>
        <strain evidence="4 8">NOV-77</strain>
        <strain evidence="2 9">ONT-3</strain>
        <strain evidence="1 6">SCRP245</strain>
    </source>
</reference>